<proteinExistence type="predicted"/>
<dbReference type="Pfam" id="PF02782">
    <property type="entry name" value="FGGY_C"/>
    <property type="match status" value="1"/>
</dbReference>
<dbReference type="InterPro" id="IPR018485">
    <property type="entry name" value="FGGY_C"/>
</dbReference>
<keyword evidence="2" id="KW-0808">Transferase</keyword>
<dbReference type="Gene3D" id="3.30.420.40">
    <property type="match status" value="2"/>
</dbReference>
<dbReference type="GO" id="GO:0019150">
    <property type="term" value="F:D-ribulokinase activity"/>
    <property type="evidence" value="ECO:0007669"/>
    <property type="project" value="TreeGrafter"/>
</dbReference>
<reference evidence="3" key="1">
    <citation type="submission" date="2019-03" db="EMBL/GenBank/DDBJ databases">
        <title>Snf2 controls pulcherriminic acid biosynthesis and connects pigmentation and antifungal activity of the yeast Metschnikowia pulcherrima.</title>
        <authorList>
            <person name="Gore-Lloyd D."/>
            <person name="Sumann I."/>
            <person name="Brachmann A.O."/>
            <person name="Schneeberger K."/>
            <person name="Ortiz-Merino R.A."/>
            <person name="Moreno-Beltran M."/>
            <person name="Schlaefli M."/>
            <person name="Kirner P."/>
            <person name="Santos Kron A."/>
            <person name="Wolfe K.H."/>
            <person name="Piel J."/>
            <person name="Ahrens C.H."/>
            <person name="Henk D."/>
            <person name="Freimoser F.M."/>
        </authorList>
    </citation>
    <scope>NUCLEOTIDE SEQUENCE [LARGE SCALE GENOMIC DNA]</scope>
    <source>
        <strain evidence="3">APC 1.2</strain>
    </source>
</reference>
<feature type="domain" description="Carbohydrate kinase FGGY C-terminal" evidence="1">
    <location>
        <begin position="332"/>
        <end position="528"/>
    </location>
</feature>
<dbReference type="STRING" id="2163413.A0A4P6XKD5"/>
<dbReference type="AlphaFoldDB" id="A0A4P6XKD5"/>
<evidence type="ECO:0000313" key="3">
    <source>
        <dbReference type="Proteomes" id="UP000292447"/>
    </source>
</evidence>
<accession>A0A4P6XKD5</accession>
<keyword evidence="2" id="KW-0418">Kinase</keyword>
<dbReference type="PANTHER" id="PTHR43435">
    <property type="entry name" value="RIBULOKINASE"/>
    <property type="match status" value="1"/>
</dbReference>
<dbReference type="GO" id="GO:0005737">
    <property type="term" value="C:cytoplasm"/>
    <property type="evidence" value="ECO:0007669"/>
    <property type="project" value="TreeGrafter"/>
</dbReference>
<evidence type="ECO:0000313" key="2">
    <source>
        <dbReference type="EMBL" id="QBM86368.1"/>
    </source>
</evidence>
<name>A0A4P6XKD5_9ASCO</name>
<dbReference type="GO" id="GO:0019321">
    <property type="term" value="P:pentose metabolic process"/>
    <property type="evidence" value="ECO:0007669"/>
    <property type="project" value="TreeGrafter"/>
</dbReference>
<gene>
    <name evidence="2" type="primary">MPUL0A10070</name>
    <name evidence="2" type="ORF">METSCH_A10070</name>
</gene>
<dbReference type="EMBL" id="CP034456">
    <property type="protein sequence ID" value="QBM86368.1"/>
    <property type="molecule type" value="Genomic_DNA"/>
</dbReference>
<keyword evidence="3" id="KW-1185">Reference proteome</keyword>
<evidence type="ECO:0000259" key="1">
    <source>
        <dbReference type="Pfam" id="PF02782"/>
    </source>
</evidence>
<dbReference type="InterPro" id="IPR043129">
    <property type="entry name" value="ATPase_NBD"/>
</dbReference>
<sequence length="603" mass="66651">MTDLIGVDIGSDSVRVSVRNGKTGKNLDLERPLSRSQNGHEHTMSGPALWAQIVLMLNEYDPQISSLYSQNELPGDDISLLADSELENSGNADTWQENHGKKPYQSIASTKSDAIIQPLKNRIPAFVCVAATCLMVVMRRVSHANAAYFEPIQPGHEVIVWMDTRARAEALWVSSRLPELALAQIGGTVTPEMGIAKLKWVDNHFQKPGSEICVFELYDWVTYVFLAGGYTASGKVKCVSGDMPRFPPGLMAMDGSVKGWAPEILEALEISTKVCCTPNTFDAARVFPYVGTPLGNYNGLTVSHGCIDCYAGWAGQVCSNKTTLESRASSLLMVAGTLTCFIALVSPDHARAVPGLWGPFLQLLHLPVYSFGQPCTGQLFTELFEDYTEIVGDNAPFEFVEKHARDIEYRKGYSLPVLARHYLYYGDKHGNRSPCGDFRMGEILVDGKNAANADTMQCAIQERNIESLVLRYYLTIEFLVFQTKHLCETLAQSCGAIGEVFITGSQAQNVRFILMLVQFAFTGAPVKIRPNDNKYAGSQGIALSMAPYVEQDLQFVDKKQGMWVEPELKVAESRATAILQAKYRAYRQMAAWQQLFHGTMGEL</sequence>
<organism evidence="2 3">
    <name type="scientific">Metschnikowia aff. pulcherrima</name>
    <dbReference type="NCBI Taxonomy" id="2163413"/>
    <lineage>
        <taxon>Eukaryota</taxon>
        <taxon>Fungi</taxon>
        <taxon>Dikarya</taxon>
        <taxon>Ascomycota</taxon>
        <taxon>Saccharomycotina</taxon>
        <taxon>Pichiomycetes</taxon>
        <taxon>Metschnikowiaceae</taxon>
        <taxon>Metschnikowia</taxon>
    </lineage>
</organism>
<dbReference type="SUPFAM" id="SSF53067">
    <property type="entry name" value="Actin-like ATPase domain"/>
    <property type="match status" value="1"/>
</dbReference>
<dbReference type="Proteomes" id="UP000292447">
    <property type="component" value="Chromosome I"/>
</dbReference>
<dbReference type="PANTHER" id="PTHR43435:SF1">
    <property type="entry name" value="PROTEIN MPA43"/>
    <property type="match status" value="1"/>
</dbReference>
<protein>
    <submittedName>
        <fullName evidence="2">Ribulose kinase</fullName>
    </submittedName>
</protein>